<reference evidence="13 14" key="1">
    <citation type="submission" date="2024-01" db="EMBL/GenBank/DDBJ databases">
        <title>The genome of the rayed Mediterranean limpet Patella caerulea (Linnaeus, 1758).</title>
        <authorList>
            <person name="Anh-Thu Weber A."/>
            <person name="Halstead-Nussloch G."/>
        </authorList>
    </citation>
    <scope>NUCLEOTIDE SEQUENCE [LARGE SCALE GENOMIC DNA]</scope>
    <source>
        <strain evidence="13">AATW-2023a</strain>
        <tissue evidence="13">Whole specimen</tissue>
    </source>
</reference>
<keyword evidence="4" id="KW-0732">Signal</keyword>
<comment type="catalytic activity">
    <reaction evidence="9">
        <text>L-seryl-[protein] + UDP-N-acetyl-alpha-D-glucosamine = 3-O-(N-acetyl-beta-D-glucosaminyl)-L-seryl-[protein] + UDP + H(+)</text>
        <dbReference type="Rhea" id="RHEA:48904"/>
        <dbReference type="Rhea" id="RHEA-COMP:9863"/>
        <dbReference type="Rhea" id="RHEA-COMP:12251"/>
        <dbReference type="ChEBI" id="CHEBI:15378"/>
        <dbReference type="ChEBI" id="CHEBI:29999"/>
        <dbReference type="ChEBI" id="CHEBI:57705"/>
        <dbReference type="ChEBI" id="CHEBI:58223"/>
        <dbReference type="ChEBI" id="CHEBI:90838"/>
        <dbReference type="EC" id="2.4.1.255"/>
    </reaction>
</comment>
<keyword evidence="11" id="KW-0472">Membrane</keyword>
<dbReference type="InterPro" id="IPR049625">
    <property type="entry name" value="Glyco_transf_61_cat"/>
</dbReference>
<keyword evidence="11" id="KW-1133">Transmembrane helix</keyword>
<dbReference type="EMBL" id="JAZGQO010000007">
    <property type="protein sequence ID" value="KAK6180632.1"/>
    <property type="molecule type" value="Genomic_DNA"/>
</dbReference>
<dbReference type="GO" id="GO:0097363">
    <property type="term" value="F:protein O-acetylglucosaminyltransferase activity"/>
    <property type="evidence" value="ECO:0007669"/>
    <property type="project" value="UniProtKB-EC"/>
</dbReference>
<evidence type="ECO:0000256" key="2">
    <source>
        <dbReference type="ARBA" id="ARBA00022676"/>
    </source>
</evidence>
<dbReference type="EC" id="2.4.1.255" evidence="1"/>
<dbReference type="PANTHER" id="PTHR20961">
    <property type="entry name" value="GLYCOSYLTRANSFERASE"/>
    <property type="match status" value="1"/>
</dbReference>
<evidence type="ECO:0000256" key="11">
    <source>
        <dbReference type="SAM" id="Phobius"/>
    </source>
</evidence>
<keyword evidence="11" id="KW-0812">Transmembrane</keyword>
<evidence type="ECO:0000256" key="5">
    <source>
        <dbReference type="ARBA" id="ARBA00022824"/>
    </source>
</evidence>
<comment type="caution">
    <text evidence="13">The sequence shown here is derived from an EMBL/GenBank/DDBJ whole genome shotgun (WGS) entry which is preliminary data.</text>
</comment>
<evidence type="ECO:0000259" key="12">
    <source>
        <dbReference type="Pfam" id="PF04577"/>
    </source>
</evidence>
<keyword evidence="6" id="KW-0325">Glycoprotein</keyword>
<feature type="domain" description="Glycosyltransferase 61 catalytic" evidence="12">
    <location>
        <begin position="147"/>
        <end position="343"/>
    </location>
</feature>
<dbReference type="AlphaFoldDB" id="A0AAN8JMB7"/>
<evidence type="ECO:0000256" key="7">
    <source>
        <dbReference type="ARBA" id="ARBA00040944"/>
    </source>
</evidence>
<keyword evidence="14" id="KW-1185">Reference proteome</keyword>
<evidence type="ECO:0000256" key="8">
    <source>
        <dbReference type="ARBA" id="ARBA00042574"/>
    </source>
</evidence>
<dbReference type="Pfam" id="PF04577">
    <property type="entry name" value="Glyco_transf_61"/>
    <property type="match status" value="1"/>
</dbReference>
<accession>A0AAN8JMB7</accession>
<protein>
    <recommendedName>
        <fullName evidence="7">EGF domain-specific O-linked N-acetylglucosamine transferase</fullName>
        <ecNumber evidence="1">2.4.1.255</ecNumber>
    </recommendedName>
    <alternativeName>
        <fullName evidence="8">Extracellular O-linked N-acetylglucosamine transferase</fullName>
    </alternativeName>
</protein>
<name>A0AAN8JMB7_PATCE</name>
<dbReference type="InterPro" id="IPR007657">
    <property type="entry name" value="Glycosyltransferase_61"/>
</dbReference>
<evidence type="ECO:0000256" key="9">
    <source>
        <dbReference type="ARBA" id="ARBA00048317"/>
    </source>
</evidence>
<evidence type="ECO:0000256" key="6">
    <source>
        <dbReference type="ARBA" id="ARBA00023180"/>
    </source>
</evidence>
<keyword evidence="2" id="KW-0328">Glycosyltransferase</keyword>
<dbReference type="PANTHER" id="PTHR20961:SF148">
    <property type="entry name" value="EGF DOMAIN-SPECIFIC O-LINKED N-ACETYLGLUCOSAMINE TRANSFERASE"/>
    <property type="match status" value="1"/>
</dbReference>
<keyword evidence="5" id="KW-0256">Endoplasmic reticulum</keyword>
<comment type="catalytic activity">
    <reaction evidence="10">
        <text>L-threonyl-[protein] + UDP-N-acetyl-alpha-D-glucosamine = 3-O-(N-acetyl-beta-D-glucosaminyl)-L-threonyl-[protein] + UDP + H(+)</text>
        <dbReference type="Rhea" id="RHEA:48908"/>
        <dbReference type="Rhea" id="RHEA-COMP:11060"/>
        <dbReference type="Rhea" id="RHEA-COMP:12252"/>
        <dbReference type="ChEBI" id="CHEBI:15378"/>
        <dbReference type="ChEBI" id="CHEBI:30013"/>
        <dbReference type="ChEBI" id="CHEBI:57705"/>
        <dbReference type="ChEBI" id="CHEBI:58223"/>
        <dbReference type="ChEBI" id="CHEBI:90840"/>
        <dbReference type="EC" id="2.4.1.255"/>
    </reaction>
</comment>
<evidence type="ECO:0000313" key="14">
    <source>
        <dbReference type="Proteomes" id="UP001347796"/>
    </source>
</evidence>
<evidence type="ECO:0000256" key="10">
    <source>
        <dbReference type="ARBA" id="ARBA00049432"/>
    </source>
</evidence>
<gene>
    <name evidence="13" type="ORF">SNE40_008643</name>
</gene>
<evidence type="ECO:0000256" key="3">
    <source>
        <dbReference type="ARBA" id="ARBA00022679"/>
    </source>
</evidence>
<feature type="transmembrane region" description="Helical" evidence="11">
    <location>
        <begin position="6"/>
        <end position="28"/>
    </location>
</feature>
<proteinExistence type="predicted"/>
<keyword evidence="3" id="KW-0808">Transferase</keyword>
<evidence type="ECO:0000313" key="13">
    <source>
        <dbReference type="EMBL" id="KAK6180632.1"/>
    </source>
</evidence>
<evidence type="ECO:0000256" key="1">
    <source>
        <dbReference type="ARBA" id="ARBA00011970"/>
    </source>
</evidence>
<organism evidence="13 14">
    <name type="scientific">Patella caerulea</name>
    <name type="common">Rayed Mediterranean limpet</name>
    <dbReference type="NCBI Taxonomy" id="87958"/>
    <lineage>
        <taxon>Eukaryota</taxon>
        <taxon>Metazoa</taxon>
        <taxon>Spiralia</taxon>
        <taxon>Lophotrochozoa</taxon>
        <taxon>Mollusca</taxon>
        <taxon>Gastropoda</taxon>
        <taxon>Patellogastropoda</taxon>
        <taxon>Patelloidea</taxon>
        <taxon>Patellidae</taxon>
        <taxon>Patella</taxon>
    </lineage>
</organism>
<evidence type="ECO:0000256" key="4">
    <source>
        <dbReference type="ARBA" id="ARBA00022729"/>
    </source>
</evidence>
<sequence length="408" mass="47977">MNIFRFRMINILNVAIGILLIALLFLLFRPHYWKHLSRPNWYENYFFEKWYTNCQNDENKVVKICSSEFAILKDVQVRPILNTDDALPTFRLNCKSLPSVVFFHGENHLNDWYKNIECMDKNREKTGVFTEKHLTIMVRRYEYANIYHAMTDFYNAFMVMRILKGTPNTTHILLWDKHPKSELDSIWSVLFAKVISTAEINSENIYSQLAWSILGYTSPLSAFLLPTVPYLDEFRDFFLSRFSLSPIVKLNCKHLNILFVWRHDYIAHPGNPSGLIKRKILNEKEILESARNFMTGHEVKGVQLDRLSYKAQLQLIASTDILIGIHGAGLTNAIFLPNHSGLIEMFPYHYLVEVASAYDHFKSIAKWRKLKYLRWKNPDKDNEFQNFNTKIDPRTMNELITQMTAKIC</sequence>
<dbReference type="Proteomes" id="UP001347796">
    <property type="component" value="Unassembled WGS sequence"/>
</dbReference>